<dbReference type="Proteomes" id="UP001276659">
    <property type="component" value="Unassembled WGS sequence"/>
</dbReference>
<feature type="region of interest" description="Disordered" evidence="1">
    <location>
        <begin position="194"/>
        <end position="214"/>
    </location>
</feature>
<comment type="caution">
    <text evidence="2">The sequence shown here is derived from an EMBL/GenBank/DDBJ whole genome shotgun (WGS) entry which is preliminary data.</text>
</comment>
<dbReference type="InterPro" id="IPR036514">
    <property type="entry name" value="SGNH_hydro_sf"/>
</dbReference>
<feature type="region of interest" description="Disordered" evidence="1">
    <location>
        <begin position="20"/>
        <end position="72"/>
    </location>
</feature>
<evidence type="ECO:0000313" key="3">
    <source>
        <dbReference type="Proteomes" id="UP001276659"/>
    </source>
</evidence>
<keyword evidence="3" id="KW-1185">Reference proteome</keyword>
<reference evidence="2" key="1">
    <citation type="submission" date="2022-11" db="EMBL/GenBank/DDBJ databases">
        <title>Chromosomal genome sequence assembly and mating type (MAT) locus characterization of the leprose asexual lichenized fungus Lepraria neglecta (Nyl.) Erichsen.</title>
        <authorList>
            <person name="Allen J.L."/>
            <person name="Pfeffer B."/>
        </authorList>
    </citation>
    <scope>NUCLEOTIDE SEQUENCE</scope>
    <source>
        <strain evidence="2">Allen 5258</strain>
    </source>
</reference>
<accession>A0AAE0DPR3</accession>
<evidence type="ECO:0000256" key="1">
    <source>
        <dbReference type="SAM" id="MobiDB-lite"/>
    </source>
</evidence>
<dbReference type="EMBL" id="JASNWA010000003">
    <property type="protein sequence ID" value="KAK3178255.1"/>
    <property type="molecule type" value="Genomic_DNA"/>
</dbReference>
<evidence type="ECO:0000313" key="2">
    <source>
        <dbReference type="EMBL" id="KAK3178255.1"/>
    </source>
</evidence>
<protein>
    <submittedName>
        <fullName evidence="2">Uncharacterized protein</fullName>
    </submittedName>
</protein>
<sequence length="214" mass="21939">MKSPVSSESLTSAVLPSVAIPIAPGSGGEKGHGPPPAPTSGATGSPSAPIASSLSSVQEAATKQPEETDSTTAVWMPMSAALTSAMSFASSSTPASTPHGNKYPFAALVALGDNLSDNGNGSVGHHVAQQGQPDNNIYGFGTWINGPVAVSYLTDMLQIPMNQEFAFEHAWGGSDFGATIDDTIAQSNFSKTDTPYFSSGEFDSPSWDEPSAKL</sequence>
<feature type="compositionally biased region" description="Low complexity" evidence="1">
    <location>
        <begin position="39"/>
        <end position="56"/>
    </location>
</feature>
<organism evidence="2 3">
    <name type="scientific">Lepraria neglecta</name>
    <dbReference type="NCBI Taxonomy" id="209136"/>
    <lineage>
        <taxon>Eukaryota</taxon>
        <taxon>Fungi</taxon>
        <taxon>Dikarya</taxon>
        <taxon>Ascomycota</taxon>
        <taxon>Pezizomycotina</taxon>
        <taxon>Lecanoromycetes</taxon>
        <taxon>OSLEUM clade</taxon>
        <taxon>Lecanoromycetidae</taxon>
        <taxon>Lecanorales</taxon>
        <taxon>Lecanorineae</taxon>
        <taxon>Stereocaulaceae</taxon>
        <taxon>Lepraria</taxon>
    </lineage>
</organism>
<gene>
    <name evidence="2" type="ORF">OEA41_000388</name>
</gene>
<proteinExistence type="predicted"/>
<dbReference type="Gene3D" id="3.40.50.1110">
    <property type="entry name" value="SGNH hydrolase"/>
    <property type="match status" value="1"/>
</dbReference>
<dbReference type="AlphaFoldDB" id="A0AAE0DPR3"/>
<name>A0AAE0DPR3_9LECA</name>